<protein>
    <submittedName>
        <fullName evidence="7">Glycoside hydrolase family 3 C-terminal domain-containing protein</fullName>
    </submittedName>
</protein>
<organism evidence="7 8">
    <name type="scientific">Vibrio tritonius</name>
    <dbReference type="NCBI Taxonomy" id="1435069"/>
    <lineage>
        <taxon>Bacteria</taxon>
        <taxon>Pseudomonadati</taxon>
        <taxon>Pseudomonadota</taxon>
        <taxon>Gammaproteobacteria</taxon>
        <taxon>Vibrionales</taxon>
        <taxon>Vibrionaceae</taxon>
        <taxon>Vibrio</taxon>
    </lineage>
</organism>
<evidence type="ECO:0000259" key="6">
    <source>
        <dbReference type="SMART" id="SM01217"/>
    </source>
</evidence>
<dbReference type="InterPro" id="IPR002772">
    <property type="entry name" value="Glyco_hydro_3_C"/>
</dbReference>
<dbReference type="Pfam" id="PF00933">
    <property type="entry name" value="Glyco_hydro_3"/>
    <property type="match status" value="1"/>
</dbReference>
<name>A0ABS7YTN1_9VIBR</name>
<dbReference type="InterPro" id="IPR050288">
    <property type="entry name" value="Cellulose_deg_GH3"/>
</dbReference>
<comment type="caution">
    <text evidence="7">The sequence shown here is derived from an EMBL/GenBank/DDBJ whole genome shotgun (WGS) entry which is preliminary data.</text>
</comment>
<dbReference type="Pfam" id="PF01915">
    <property type="entry name" value="Glyco_hydro_3_C"/>
    <property type="match status" value="1"/>
</dbReference>
<dbReference type="Gene3D" id="3.40.50.1700">
    <property type="entry name" value="Glycoside hydrolase family 3 C-terminal domain"/>
    <property type="match status" value="1"/>
</dbReference>
<dbReference type="Gene3D" id="3.20.20.300">
    <property type="entry name" value="Glycoside hydrolase, family 3, N-terminal domain"/>
    <property type="match status" value="1"/>
</dbReference>
<dbReference type="InterPro" id="IPR001764">
    <property type="entry name" value="Glyco_hydro_3_N"/>
</dbReference>
<dbReference type="Gene3D" id="2.60.40.10">
    <property type="entry name" value="Immunoglobulins"/>
    <property type="match status" value="1"/>
</dbReference>
<proteinExistence type="inferred from homology"/>
<dbReference type="InterPro" id="IPR017853">
    <property type="entry name" value="GH"/>
</dbReference>
<dbReference type="SMART" id="SM01217">
    <property type="entry name" value="Fn3_like"/>
    <property type="match status" value="1"/>
</dbReference>
<dbReference type="InterPro" id="IPR013783">
    <property type="entry name" value="Ig-like_fold"/>
</dbReference>
<evidence type="ECO:0000256" key="3">
    <source>
        <dbReference type="ARBA" id="ARBA00023277"/>
    </source>
</evidence>
<evidence type="ECO:0000256" key="4">
    <source>
        <dbReference type="ARBA" id="ARBA00023295"/>
    </source>
</evidence>
<dbReference type="InterPro" id="IPR019800">
    <property type="entry name" value="Glyco_hydro_3_AS"/>
</dbReference>
<gene>
    <name evidence="7" type="ORF">LDJ79_21560</name>
</gene>
<comment type="similarity">
    <text evidence="1 5">Belongs to the glycosyl hydrolase 3 family.</text>
</comment>
<evidence type="ECO:0000313" key="7">
    <source>
        <dbReference type="EMBL" id="MCA2018718.1"/>
    </source>
</evidence>
<evidence type="ECO:0000313" key="8">
    <source>
        <dbReference type="Proteomes" id="UP001199044"/>
    </source>
</evidence>
<accession>A0ABS7YTN1</accession>
<feature type="domain" description="Fibronectin type III-like" evidence="6">
    <location>
        <begin position="678"/>
        <end position="749"/>
    </location>
</feature>
<sequence>MKYGEHYRLSTVAVAISLTLGLGLVGCSTTQDETDQAARAAAHEMVSKMSVDEKLNILVGPGYGNDGTNAKNSVKGTAGYINGVNNAEEGIDLPAVVLADGPAGVRLDATRKNDPNTYHATAFPIGVLLASSWDTNLAQTVAESIGQEARAYGVDFWLAPGMNIQRNPLNGRNFEYYSEDPFVTAKIAESITRGVQEEGIGVTIKHFIANNSETNRRTVNNIISPRALREIYLRGFEDTVETAQPWAIMSSYNKVNGTYTAQRYDLLTDVLRNEWGFNGLVMSDWFAGDNSVEMINAGNDSIQPGGVNMVTKEKQLQALQQGYKDGKLKDAEINLSTERIVTQMLKTPAAQNQPLTNHPNLSTNANVSRYAAEQGMILLKNHQQALPLQANQAVAMFGIAQQLTQKGGTGSGDVHPDHLVTITEGLSQQFKVDATLRNTYQTWFNTHRVEHTDQFGISKTYTCEEPTLTAAQYAQAAKTNDAAVVTLSRMAGEGSDRTVTKGDYLLTDDETALINNVSNAFHAVGKKVIVVLNIPGVIDTSWSERVDSILLAYMPGEEAGYAVANILSGKTNPSGKLTQTFPNHYNDVPSSQSFFGSDTNGDGEIDTNYYNEGIMVGYRYYTTENKPVAYPFGYGLSYTNFQYDNSQVTLNTLDKLGANGQVSLKTTIANTGKLTGKEVAEVYISAPQGKLVKPAIELKAFAKTTALQPGEKESLSFDIPAKWLASFDTKANQWIIEPGQYQAYIAPSSDITGIEPVKFTVKKTVVVAHTTPNALALPEGFEVDSTGGVELN</sequence>
<dbReference type="PANTHER" id="PTHR42715:SF10">
    <property type="entry name" value="BETA-GLUCOSIDASE"/>
    <property type="match status" value="1"/>
</dbReference>
<evidence type="ECO:0000256" key="1">
    <source>
        <dbReference type="ARBA" id="ARBA00005336"/>
    </source>
</evidence>
<dbReference type="SUPFAM" id="SSF51445">
    <property type="entry name" value="(Trans)glycosidases"/>
    <property type="match status" value="1"/>
</dbReference>
<dbReference type="GO" id="GO:0016787">
    <property type="term" value="F:hydrolase activity"/>
    <property type="evidence" value="ECO:0007669"/>
    <property type="project" value="UniProtKB-KW"/>
</dbReference>
<dbReference type="PANTHER" id="PTHR42715">
    <property type="entry name" value="BETA-GLUCOSIDASE"/>
    <property type="match status" value="1"/>
</dbReference>
<keyword evidence="3" id="KW-0119">Carbohydrate metabolism</keyword>
<dbReference type="EMBL" id="JAIWIU010000193">
    <property type="protein sequence ID" value="MCA2018718.1"/>
    <property type="molecule type" value="Genomic_DNA"/>
</dbReference>
<dbReference type="Pfam" id="PF14310">
    <property type="entry name" value="Fn3-like"/>
    <property type="match status" value="1"/>
</dbReference>
<keyword evidence="4 5" id="KW-0326">Glycosidase</keyword>
<keyword evidence="2 5" id="KW-0378">Hydrolase</keyword>
<evidence type="ECO:0000256" key="2">
    <source>
        <dbReference type="ARBA" id="ARBA00022801"/>
    </source>
</evidence>
<evidence type="ECO:0000256" key="5">
    <source>
        <dbReference type="RuleBase" id="RU361161"/>
    </source>
</evidence>
<keyword evidence="8" id="KW-1185">Reference proteome</keyword>
<reference evidence="8" key="1">
    <citation type="submission" date="2023-07" db="EMBL/GenBank/DDBJ databases">
        <title>Molecular identification of indigenous halophilic bacteria isolated from red sea cost, biodegradation of synthetic dyes and assessment of degraded metabolite toxicity.</title>
        <authorList>
            <person name="Chaieb K."/>
            <person name="Altayb H.N."/>
        </authorList>
    </citation>
    <scope>NUCLEOTIDE SEQUENCE [LARGE SCALE GENOMIC DNA]</scope>
    <source>
        <strain evidence="8">K20</strain>
    </source>
</reference>
<dbReference type="PROSITE" id="PS00775">
    <property type="entry name" value="GLYCOSYL_HYDROL_F3"/>
    <property type="match status" value="1"/>
</dbReference>
<dbReference type="SUPFAM" id="SSF52279">
    <property type="entry name" value="Beta-D-glucan exohydrolase, C-terminal domain"/>
    <property type="match status" value="1"/>
</dbReference>
<dbReference type="PROSITE" id="PS51257">
    <property type="entry name" value="PROKAR_LIPOPROTEIN"/>
    <property type="match status" value="1"/>
</dbReference>
<dbReference type="PRINTS" id="PR00133">
    <property type="entry name" value="GLHYDRLASE3"/>
</dbReference>
<dbReference type="InterPro" id="IPR036962">
    <property type="entry name" value="Glyco_hydro_3_N_sf"/>
</dbReference>
<dbReference type="Proteomes" id="UP001199044">
    <property type="component" value="Unassembled WGS sequence"/>
</dbReference>
<dbReference type="RefSeq" id="WP_225252039.1">
    <property type="nucleotide sequence ID" value="NZ_JAIWIU010000193.1"/>
</dbReference>
<dbReference type="InterPro" id="IPR036881">
    <property type="entry name" value="Glyco_hydro_3_C_sf"/>
</dbReference>
<dbReference type="InterPro" id="IPR026891">
    <property type="entry name" value="Fn3-like"/>
</dbReference>